<proteinExistence type="predicted"/>
<name>A0A9W9GJH9_9EURO</name>
<reference evidence="1" key="2">
    <citation type="journal article" date="2023" name="IMA Fungus">
        <title>Comparative genomic study of the Penicillium genus elucidates a diverse pangenome and 15 lateral gene transfer events.</title>
        <authorList>
            <person name="Petersen C."/>
            <person name="Sorensen T."/>
            <person name="Nielsen M.R."/>
            <person name="Sondergaard T.E."/>
            <person name="Sorensen J.L."/>
            <person name="Fitzpatrick D.A."/>
            <person name="Frisvad J.C."/>
            <person name="Nielsen K.L."/>
        </authorList>
    </citation>
    <scope>NUCLEOTIDE SEQUENCE</scope>
    <source>
        <strain evidence="1">IBT 22155</strain>
    </source>
</reference>
<dbReference type="Proteomes" id="UP001149079">
    <property type="component" value="Unassembled WGS sequence"/>
</dbReference>
<evidence type="ECO:0000313" key="2">
    <source>
        <dbReference type="Proteomes" id="UP001149079"/>
    </source>
</evidence>
<organism evidence="1 2">
    <name type="scientific">Penicillium bovifimosum</name>
    <dbReference type="NCBI Taxonomy" id="126998"/>
    <lineage>
        <taxon>Eukaryota</taxon>
        <taxon>Fungi</taxon>
        <taxon>Dikarya</taxon>
        <taxon>Ascomycota</taxon>
        <taxon>Pezizomycotina</taxon>
        <taxon>Eurotiomycetes</taxon>
        <taxon>Eurotiomycetidae</taxon>
        <taxon>Eurotiales</taxon>
        <taxon>Aspergillaceae</taxon>
        <taxon>Penicillium</taxon>
    </lineage>
</organism>
<comment type="caution">
    <text evidence="1">The sequence shown here is derived from an EMBL/GenBank/DDBJ whole genome shotgun (WGS) entry which is preliminary data.</text>
</comment>
<dbReference type="AlphaFoldDB" id="A0A9W9GJH9"/>
<dbReference type="EMBL" id="JAPQKL010000007">
    <property type="protein sequence ID" value="KAJ5121411.1"/>
    <property type="molecule type" value="Genomic_DNA"/>
</dbReference>
<sequence>MIIDKRSGFGKWYVRSIYANIAVQVKLCHDHKEANDDKEYLYAWSQLMKFWDALTRREQYKDIDEGCFSANLSSAKRRRTGNDSSVDLNALVQSDVARPPKTTADTSCL</sequence>
<dbReference type="RefSeq" id="XP_056517915.1">
    <property type="nucleotide sequence ID" value="XM_056670116.1"/>
</dbReference>
<keyword evidence="2" id="KW-1185">Reference proteome</keyword>
<dbReference type="GeneID" id="81409286"/>
<evidence type="ECO:0000313" key="1">
    <source>
        <dbReference type="EMBL" id="KAJ5121411.1"/>
    </source>
</evidence>
<gene>
    <name evidence="1" type="ORF">N7515_009372</name>
</gene>
<accession>A0A9W9GJH9</accession>
<reference evidence="1" key="1">
    <citation type="submission" date="2022-11" db="EMBL/GenBank/DDBJ databases">
        <authorList>
            <person name="Petersen C."/>
        </authorList>
    </citation>
    <scope>NUCLEOTIDE SEQUENCE</scope>
    <source>
        <strain evidence="1">IBT 22155</strain>
    </source>
</reference>
<protein>
    <submittedName>
        <fullName evidence="1">Uncharacterized protein</fullName>
    </submittedName>
</protein>